<evidence type="ECO:0000256" key="1">
    <source>
        <dbReference type="SAM" id="Phobius"/>
    </source>
</evidence>
<evidence type="ECO:0000313" key="3">
    <source>
        <dbReference type="Proteomes" id="UP000632125"/>
    </source>
</evidence>
<proteinExistence type="predicted"/>
<feature type="transmembrane region" description="Helical" evidence="1">
    <location>
        <begin position="40"/>
        <end position="59"/>
    </location>
</feature>
<name>A0A927CJT2_9BACL</name>
<gene>
    <name evidence="2" type="ORF">IDH41_12340</name>
</gene>
<dbReference type="Proteomes" id="UP000632125">
    <property type="component" value="Unassembled WGS sequence"/>
</dbReference>
<reference evidence="2" key="1">
    <citation type="submission" date="2020-09" db="EMBL/GenBank/DDBJ databases">
        <title>A novel bacterium of genus Paenibacillus, isolated from South China Sea.</title>
        <authorList>
            <person name="Huang H."/>
            <person name="Mo K."/>
            <person name="Hu Y."/>
        </authorList>
    </citation>
    <scope>NUCLEOTIDE SEQUENCE</scope>
    <source>
        <strain evidence="2">IB182493</strain>
    </source>
</reference>
<keyword evidence="1" id="KW-0472">Membrane</keyword>
<comment type="caution">
    <text evidence="2">The sequence shown here is derived from an EMBL/GenBank/DDBJ whole genome shotgun (WGS) entry which is preliminary data.</text>
</comment>
<dbReference type="AlphaFoldDB" id="A0A927CJT2"/>
<dbReference type="RefSeq" id="WP_190861402.1">
    <property type="nucleotide sequence ID" value="NZ_JACXIY010000014.1"/>
</dbReference>
<sequence length="62" mass="7107">MKRRRLKRWLPLLLAFSMLATAFFHRRPSRNYGCGQWDDSGIRLLQAALLGGVCAGYIGRLQ</sequence>
<evidence type="ECO:0000313" key="2">
    <source>
        <dbReference type="EMBL" id="MBD2869369.1"/>
    </source>
</evidence>
<dbReference type="EMBL" id="JACXIY010000014">
    <property type="protein sequence ID" value="MBD2869369.1"/>
    <property type="molecule type" value="Genomic_DNA"/>
</dbReference>
<keyword evidence="3" id="KW-1185">Reference proteome</keyword>
<keyword evidence="1" id="KW-1133">Transmembrane helix</keyword>
<accession>A0A927CJT2</accession>
<organism evidence="2 3">
    <name type="scientific">Paenibacillus arenilitoris</name>
    <dbReference type="NCBI Taxonomy" id="2772299"/>
    <lineage>
        <taxon>Bacteria</taxon>
        <taxon>Bacillati</taxon>
        <taxon>Bacillota</taxon>
        <taxon>Bacilli</taxon>
        <taxon>Bacillales</taxon>
        <taxon>Paenibacillaceae</taxon>
        <taxon>Paenibacillus</taxon>
    </lineage>
</organism>
<protein>
    <submittedName>
        <fullName evidence="2">Uncharacterized protein</fullName>
    </submittedName>
</protein>
<keyword evidence="1" id="KW-0812">Transmembrane</keyword>